<dbReference type="AlphaFoldDB" id="A0A4V5PB69"/>
<protein>
    <submittedName>
        <fullName evidence="2">Uncharacterized protein</fullName>
    </submittedName>
</protein>
<dbReference type="GO" id="GO:0000786">
    <property type="term" value="C:nucleosome"/>
    <property type="evidence" value="ECO:0007669"/>
    <property type="project" value="InterPro"/>
</dbReference>
<evidence type="ECO:0000313" key="3">
    <source>
        <dbReference type="Proteomes" id="UP000308365"/>
    </source>
</evidence>
<dbReference type="GO" id="GO:0003677">
    <property type="term" value="F:DNA binding"/>
    <property type="evidence" value="ECO:0007669"/>
    <property type="project" value="InterPro"/>
</dbReference>
<dbReference type="EMBL" id="RWIC01000004">
    <property type="protein sequence ID" value="TKC53590.1"/>
    <property type="molecule type" value="Genomic_DNA"/>
</dbReference>
<evidence type="ECO:0000313" key="2">
    <source>
        <dbReference type="EMBL" id="TKC53590.1"/>
    </source>
</evidence>
<organism evidence="2 3">
    <name type="scientific">Monodon monoceros</name>
    <name type="common">Narwhal</name>
    <name type="synonym">Ceratodon monodon</name>
    <dbReference type="NCBI Taxonomy" id="40151"/>
    <lineage>
        <taxon>Eukaryota</taxon>
        <taxon>Metazoa</taxon>
        <taxon>Chordata</taxon>
        <taxon>Craniata</taxon>
        <taxon>Vertebrata</taxon>
        <taxon>Euteleostomi</taxon>
        <taxon>Mammalia</taxon>
        <taxon>Eutheria</taxon>
        <taxon>Laurasiatheria</taxon>
        <taxon>Artiodactyla</taxon>
        <taxon>Whippomorpha</taxon>
        <taxon>Cetacea</taxon>
        <taxon>Odontoceti</taxon>
        <taxon>Monodontidae</taxon>
        <taxon>Monodon</taxon>
    </lineage>
</organism>
<comment type="caution">
    <text evidence="2">The sequence shown here is derived from an EMBL/GenBank/DDBJ whole genome shotgun (WGS) entry which is preliminary data.</text>
</comment>
<dbReference type="GO" id="GO:0030527">
    <property type="term" value="F:structural constituent of chromatin"/>
    <property type="evidence" value="ECO:0007669"/>
    <property type="project" value="InterPro"/>
</dbReference>
<name>A0A4V5PB69_MONMO</name>
<reference evidence="3" key="1">
    <citation type="journal article" date="2019" name="IScience">
        <title>Narwhal Genome Reveals Long-Term Low Genetic Diversity despite Current Large Abundance Size.</title>
        <authorList>
            <person name="Westbury M.V."/>
            <person name="Petersen B."/>
            <person name="Garde E."/>
            <person name="Heide-Jorgensen M.P."/>
            <person name="Lorenzen E.D."/>
        </authorList>
    </citation>
    <scope>NUCLEOTIDE SEQUENCE [LARGE SCALE GENOMIC DNA]</scope>
</reference>
<accession>A0A4V5PB69</accession>
<dbReference type="PRINTS" id="PR00622">
    <property type="entry name" value="HISTONEH3"/>
</dbReference>
<dbReference type="Proteomes" id="UP000308365">
    <property type="component" value="Unassembled WGS sequence"/>
</dbReference>
<sequence length="83" mass="9047">SLQSTSDKAPRRQLATKASLNRVLSPGGVKKPHCYRPGTGSEASEAYVVSLCDNTCVLSVPKWNNCAKRPPLSMLYTCPMFCK</sequence>
<evidence type="ECO:0000256" key="1">
    <source>
        <dbReference type="SAM" id="MobiDB-lite"/>
    </source>
</evidence>
<gene>
    <name evidence="2" type="ORF">EI555_015541</name>
</gene>
<proteinExistence type="predicted"/>
<feature type="region of interest" description="Disordered" evidence="1">
    <location>
        <begin position="1"/>
        <end position="30"/>
    </location>
</feature>
<feature type="non-terminal residue" evidence="2">
    <location>
        <position position="1"/>
    </location>
</feature>
<feature type="non-terminal residue" evidence="2">
    <location>
        <position position="83"/>
    </location>
</feature>
<dbReference type="InterPro" id="IPR000164">
    <property type="entry name" value="Histone_H3/CENP-A"/>
</dbReference>